<dbReference type="GO" id="GO:0071973">
    <property type="term" value="P:bacterial-type flagellum-dependent cell motility"/>
    <property type="evidence" value="ECO:0007669"/>
    <property type="project" value="TreeGrafter"/>
</dbReference>
<comment type="caution">
    <text evidence="11">The sequence shown here is derived from an EMBL/GenBank/DDBJ whole genome shotgun (WGS) entry which is preliminary data.</text>
</comment>
<dbReference type="RefSeq" id="WP_132700921.1">
    <property type="nucleotide sequence ID" value="NZ_SLZR01000004.1"/>
</dbReference>
<sequence>MASVSSLGIGSGTLTTDLVNSLVSATRADADLRLASAEAEAEAEISAWSEMQSYLEDLQSAASALSNSSTIDSTTASSSDEDILTATTSSAAEPGTYRITVSEVATAHSLATKAYEGVDDVIGTGTITISFGTTTYDEDGSYLAFDQDADTSSTTLSIGSSNNTVGDIRDTINNAEIGITASVVYDGEGYRLLLTSDDTGEETSMEITVSGDAGLQALAYNSSQNDESVNMMETQAGVDAAFTVNGLSITSASNEITEVINGVTIDLLDTKESSVTLTIAQDTDELVENLESFVEAYNNYSDLYDLLTEYNEDDGDEETISENGILIGDNTLRNIDDAITSMMSQIISGLDSSVYTSLVAIGFETDQYDDYSLTFDSSAFLEAMEEDADSVLGLLSTAETTTNNQVSILLTGTDTQPGTYSVEVTQPATQGFYQGLATDALNFASDIVISDLNDDFSITLNGDTESISLVQGSYSSGDELAQMIQTSINTAFSSGTVDVEFDEENLMFSITSTDYGSDSEVVINSVDTLFASTLGITATGSGEYEGASFSSLSETAFAATTDAGVQIVDEEDSIDFNLNPVSFDLTISGTTADGTYSIALDEDWGDDIDSDGNVTNDRNRDDVLTYIQSELNDAGLAGIVTAEFNESDRLVFYTEPAAGTQTITIANSSVTGTDYLGITNSSNSSGYSVSDVSFDLSYSNRLSSVSSAASIAVPNGTYETADELAAAIETAINADANIAAGSFGASTENGSRSLYSTVDFASDPSQFVMAVNGQEVTVNVDANGTDNLDSIQTAIDSALTAAGITDTVTASLESNGLVLTTDATGSSQRISILADGLGATTQVQVASADLSTAIDFTTTPSEFTLEVGGYEIDVTVDSNSSLGDTDAESNIYAIQSALDTALALAGGGGEFTAGDVVAKLDANNQLYFETVSKNGEPSESTFGADAVIQIVDVDATDNSLGLAAEASANVNGYDAFGMDIGTYYGFDSLASVTYSENDEGEGGFTISFDNDTDISLSNLSTNATTQLGFSTTNYSGSENQTGQDVAGLINGVEASGSGQYLTASDGNSAATEGYILGGTAWDFTEALVIDSSNNTFTITVDGVESNEITITAGAYASADDFIAELESQINTDSNLYLDDISVEIQYDDTNHIFGIFSTSTGEDSSVEMTDIDDDLVSILGISESTSGVAGTESSGELDPAAGMMLKITGSTVGDYGTVTYVEGIFANLDNYIDSILGSDGLVTERQEALDEELDEVYDEMDELDDEMEAYEDVLVSQFIYYDSVIAELETWGDYITSLFESLNSSDD</sequence>
<name>A0A4R3I9N2_9GAMM</name>
<evidence type="ECO:0000256" key="7">
    <source>
        <dbReference type="ARBA" id="ARBA00033192"/>
    </source>
</evidence>
<comment type="similarity">
    <text evidence="2">Belongs to the FliD family.</text>
</comment>
<evidence type="ECO:0000256" key="8">
    <source>
        <dbReference type="SAM" id="Coils"/>
    </source>
</evidence>
<dbReference type="PANTHER" id="PTHR30288">
    <property type="entry name" value="FLAGELLAR CAP/ASSEMBLY PROTEIN FLID"/>
    <property type="match status" value="1"/>
</dbReference>
<dbReference type="OrthoDB" id="5980200at2"/>
<evidence type="ECO:0000256" key="2">
    <source>
        <dbReference type="ARBA" id="ARBA00009764"/>
    </source>
</evidence>
<dbReference type="GO" id="GO:0009421">
    <property type="term" value="C:bacterial-type flagellum filament cap"/>
    <property type="evidence" value="ECO:0007669"/>
    <property type="project" value="InterPro"/>
</dbReference>
<evidence type="ECO:0000313" key="11">
    <source>
        <dbReference type="EMBL" id="TCS42102.1"/>
    </source>
</evidence>
<dbReference type="InterPro" id="IPR040026">
    <property type="entry name" value="FliD"/>
</dbReference>
<evidence type="ECO:0000256" key="6">
    <source>
        <dbReference type="ARBA" id="ARBA00033074"/>
    </source>
</evidence>
<keyword evidence="11" id="KW-0969">Cilium</keyword>
<proteinExistence type="inferred from homology"/>
<feature type="coiled-coil region" evidence="8">
    <location>
        <begin position="1246"/>
        <end position="1273"/>
    </location>
</feature>
<evidence type="ECO:0000313" key="12">
    <source>
        <dbReference type="Proteomes" id="UP000295793"/>
    </source>
</evidence>
<dbReference type="Proteomes" id="UP000295793">
    <property type="component" value="Unassembled WGS sequence"/>
</dbReference>
<evidence type="ECO:0000259" key="10">
    <source>
        <dbReference type="Pfam" id="PF07195"/>
    </source>
</evidence>
<dbReference type="EMBL" id="SLZR01000004">
    <property type="protein sequence ID" value="TCS42102.1"/>
    <property type="molecule type" value="Genomic_DNA"/>
</dbReference>
<dbReference type="GO" id="GO:0007155">
    <property type="term" value="P:cell adhesion"/>
    <property type="evidence" value="ECO:0007669"/>
    <property type="project" value="InterPro"/>
</dbReference>
<dbReference type="Pfam" id="PF02465">
    <property type="entry name" value="FliD_N"/>
    <property type="match status" value="1"/>
</dbReference>
<evidence type="ECO:0000256" key="1">
    <source>
        <dbReference type="ARBA" id="ARBA00004365"/>
    </source>
</evidence>
<dbReference type="Pfam" id="PF07195">
    <property type="entry name" value="FliD_C"/>
    <property type="match status" value="1"/>
</dbReference>
<gene>
    <name evidence="11" type="ORF">BCF53_104207</name>
</gene>
<feature type="domain" description="Flagellar hook-associated protein 2 C-terminal" evidence="10">
    <location>
        <begin position="238"/>
        <end position="406"/>
    </location>
</feature>
<keyword evidence="11" id="KW-0966">Cell projection</keyword>
<reference evidence="11 12" key="1">
    <citation type="submission" date="2019-03" db="EMBL/GenBank/DDBJ databases">
        <title>Genomic Encyclopedia of Archaeal and Bacterial Type Strains, Phase II (KMG-II): from individual species to whole genera.</title>
        <authorList>
            <person name="Goeker M."/>
        </authorList>
    </citation>
    <scope>NUCLEOTIDE SEQUENCE [LARGE SCALE GENOMIC DNA]</scope>
    <source>
        <strain evidence="11 12">DSM 15388</strain>
    </source>
</reference>
<organism evidence="11 12">
    <name type="scientific">Reinekea marinisedimentorum</name>
    <dbReference type="NCBI Taxonomy" id="230495"/>
    <lineage>
        <taxon>Bacteria</taxon>
        <taxon>Pseudomonadati</taxon>
        <taxon>Pseudomonadota</taxon>
        <taxon>Gammaproteobacteria</taxon>
        <taxon>Oceanospirillales</taxon>
        <taxon>Saccharospirillaceae</taxon>
        <taxon>Reinekea</taxon>
    </lineage>
</organism>
<accession>A0A4R3I9N2</accession>
<evidence type="ECO:0000256" key="4">
    <source>
        <dbReference type="ARBA" id="ARBA00023054"/>
    </source>
</evidence>
<dbReference type="InterPro" id="IPR003481">
    <property type="entry name" value="FliD_N"/>
</dbReference>
<comment type="subcellular location">
    <subcellularLocation>
        <location evidence="1">Bacterial flagellum</location>
    </subcellularLocation>
</comment>
<keyword evidence="12" id="KW-1185">Reference proteome</keyword>
<comment type="subunit">
    <text evidence="3">Homopentamer.</text>
</comment>
<dbReference type="PANTHER" id="PTHR30288:SF0">
    <property type="entry name" value="FLAGELLAR HOOK-ASSOCIATED PROTEIN 2"/>
    <property type="match status" value="1"/>
</dbReference>
<evidence type="ECO:0000256" key="3">
    <source>
        <dbReference type="ARBA" id="ARBA00011255"/>
    </source>
</evidence>
<keyword evidence="5" id="KW-0975">Bacterial flagellum</keyword>
<evidence type="ECO:0000256" key="5">
    <source>
        <dbReference type="ARBA" id="ARBA00023143"/>
    </source>
</evidence>
<evidence type="ECO:0000259" key="9">
    <source>
        <dbReference type="Pfam" id="PF02465"/>
    </source>
</evidence>
<keyword evidence="11" id="KW-0282">Flagellum</keyword>
<keyword evidence="4 8" id="KW-0175">Coiled coil</keyword>
<dbReference type="InterPro" id="IPR010809">
    <property type="entry name" value="FliD_C"/>
</dbReference>
<feature type="domain" description="Flagellar hook-associated protein 2 N-terminal" evidence="9">
    <location>
        <begin position="11"/>
        <end position="108"/>
    </location>
</feature>
<dbReference type="GO" id="GO:0009424">
    <property type="term" value="C:bacterial-type flagellum hook"/>
    <property type="evidence" value="ECO:0007669"/>
    <property type="project" value="InterPro"/>
</dbReference>
<protein>
    <recommendedName>
        <fullName evidence="7">Filament cap protein</fullName>
    </recommendedName>
    <alternativeName>
        <fullName evidence="6">Flagellar cap protein</fullName>
    </alternativeName>
</protein>